<protein>
    <submittedName>
        <fullName evidence="5">ABC transporter ATP-binding protein</fullName>
    </submittedName>
</protein>
<evidence type="ECO:0000313" key="6">
    <source>
        <dbReference type="Proteomes" id="UP000317638"/>
    </source>
</evidence>
<dbReference type="InterPro" id="IPR027417">
    <property type="entry name" value="P-loop_NTPase"/>
</dbReference>
<dbReference type="EMBL" id="VKKG01000001">
    <property type="protein sequence ID" value="TRY19580.1"/>
    <property type="molecule type" value="Genomic_DNA"/>
</dbReference>
<feature type="domain" description="ABC transporter" evidence="4">
    <location>
        <begin position="4"/>
        <end position="256"/>
    </location>
</feature>
<dbReference type="AlphaFoldDB" id="A0A553K4D9"/>
<evidence type="ECO:0000256" key="1">
    <source>
        <dbReference type="ARBA" id="ARBA00022448"/>
    </source>
</evidence>
<gene>
    <name evidence="5" type="ORF">FOJ82_01375</name>
</gene>
<dbReference type="Gene3D" id="3.40.50.300">
    <property type="entry name" value="P-loop containing nucleotide triphosphate hydrolases"/>
    <property type="match status" value="1"/>
</dbReference>
<reference evidence="5 6" key="1">
    <citation type="submission" date="2019-07" db="EMBL/GenBank/DDBJ databases">
        <authorList>
            <person name="Zhou L.-Y."/>
        </authorList>
    </citation>
    <scope>NUCLEOTIDE SEQUENCE [LARGE SCALE GENOMIC DNA]</scope>
    <source>
        <strain evidence="5 6">YIM 101269</strain>
    </source>
</reference>
<dbReference type="InterPro" id="IPR032823">
    <property type="entry name" value="BCA_ABC_TP_C"/>
</dbReference>
<organism evidence="5 6">
    <name type="scientific">Tessaracoccus rhinocerotis</name>
    <dbReference type="NCBI Taxonomy" id="1689449"/>
    <lineage>
        <taxon>Bacteria</taxon>
        <taxon>Bacillati</taxon>
        <taxon>Actinomycetota</taxon>
        <taxon>Actinomycetes</taxon>
        <taxon>Propionibacteriales</taxon>
        <taxon>Propionibacteriaceae</taxon>
        <taxon>Tessaracoccus</taxon>
    </lineage>
</organism>
<dbReference type="InterPro" id="IPR051120">
    <property type="entry name" value="ABC_AA/LPS_Transport"/>
</dbReference>
<dbReference type="CDD" id="cd03219">
    <property type="entry name" value="ABC_Mj1267_LivG_branched"/>
    <property type="match status" value="1"/>
</dbReference>
<evidence type="ECO:0000313" key="5">
    <source>
        <dbReference type="EMBL" id="TRY19580.1"/>
    </source>
</evidence>
<dbReference type="GO" id="GO:0005886">
    <property type="term" value="C:plasma membrane"/>
    <property type="evidence" value="ECO:0007669"/>
    <property type="project" value="TreeGrafter"/>
</dbReference>
<dbReference type="Pfam" id="PF12399">
    <property type="entry name" value="BCA_ABC_TP_C"/>
    <property type="match status" value="1"/>
</dbReference>
<dbReference type="GO" id="GO:0042941">
    <property type="term" value="P:D-alanine transmembrane transport"/>
    <property type="evidence" value="ECO:0007669"/>
    <property type="project" value="TreeGrafter"/>
</dbReference>
<dbReference type="GO" id="GO:0015808">
    <property type="term" value="P:L-alanine transport"/>
    <property type="evidence" value="ECO:0007669"/>
    <property type="project" value="TreeGrafter"/>
</dbReference>
<dbReference type="RefSeq" id="WP_143936666.1">
    <property type="nucleotide sequence ID" value="NZ_VKKG01000001.1"/>
</dbReference>
<dbReference type="GO" id="GO:1903805">
    <property type="term" value="P:L-valine import across plasma membrane"/>
    <property type="evidence" value="ECO:0007669"/>
    <property type="project" value="TreeGrafter"/>
</dbReference>
<dbReference type="InterPro" id="IPR003593">
    <property type="entry name" value="AAA+_ATPase"/>
</dbReference>
<comment type="caution">
    <text evidence="5">The sequence shown here is derived from an EMBL/GenBank/DDBJ whole genome shotgun (WGS) entry which is preliminary data.</text>
</comment>
<dbReference type="FunFam" id="3.40.50.300:FF:000421">
    <property type="entry name" value="Branched-chain amino acid ABC transporter ATP-binding protein"/>
    <property type="match status" value="1"/>
</dbReference>
<sequence length="261" mass="28386">MSLLSVNDLTRNFGGLTAVSRANLHVDEGELVGLIGPNGAGKTTLFNVLTGVYPPSSGTIELNVDGTTTSIGGKRPNAICRAGVGRTFQNIRLFKDLTVLDNVRIAMQQNIPYSLLAAFTHAGTFGGKEQQIRDESEQLLAVMGLADKADELSRNLSYGDQRHLEIARALAVRPKLLLLDEPAAGMNPNETRDLTDLISQLRRDFGLTVVLIEHDMSLVMRICERIYVLDHGSIISEGTPEHVRNDPLVIEAYLGEEAPNA</sequence>
<evidence type="ECO:0000259" key="4">
    <source>
        <dbReference type="PROSITE" id="PS50893"/>
    </source>
</evidence>
<dbReference type="Proteomes" id="UP000317638">
    <property type="component" value="Unassembled WGS sequence"/>
</dbReference>
<dbReference type="PANTHER" id="PTHR45772:SF7">
    <property type="entry name" value="AMINO ACID ABC TRANSPORTER ATP-BINDING PROTEIN"/>
    <property type="match status" value="1"/>
</dbReference>
<dbReference type="GO" id="GO:0015188">
    <property type="term" value="F:L-isoleucine transmembrane transporter activity"/>
    <property type="evidence" value="ECO:0007669"/>
    <property type="project" value="TreeGrafter"/>
</dbReference>
<accession>A0A553K4D9</accession>
<keyword evidence="6" id="KW-1185">Reference proteome</keyword>
<dbReference type="GO" id="GO:0015192">
    <property type="term" value="F:L-phenylalanine transmembrane transporter activity"/>
    <property type="evidence" value="ECO:0007669"/>
    <property type="project" value="TreeGrafter"/>
</dbReference>
<evidence type="ECO:0000256" key="3">
    <source>
        <dbReference type="ARBA" id="ARBA00022840"/>
    </source>
</evidence>
<keyword evidence="2" id="KW-0547">Nucleotide-binding</keyword>
<dbReference type="GO" id="GO:1903806">
    <property type="term" value="P:L-isoleucine import across plasma membrane"/>
    <property type="evidence" value="ECO:0007669"/>
    <property type="project" value="TreeGrafter"/>
</dbReference>
<dbReference type="GO" id="GO:0005524">
    <property type="term" value="F:ATP binding"/>
    <property type="evidence" value="ECO:0007669"/>
    <property type="project" value="UniProtKB-KW"/>
</dbReference>
<dbReference type="GO" id="GO:0005304">
    <property type="term" value="F:L-valine transmembrane transporter activity"/>
    <property type="evidence" value="ECO:0007669"/>
    <property type="project" value="TreeGrafter"/>
</dbReference>
<dbReference type="InterPro" id="IPR003439">
    <property type="entry name" value="ABC_transporter-like_ATP-bd"/>
</dbReference>
<keyword evidence="3 5" id="KW-0067">ATP-binding</keyword>
<dbReference type="GO" id="GO:0016887">
    <property type="term" value="F:ATP hydrolysis activity"/>
    <property type="evidence" value="ECO:0007669"/>
    <property type="project" value="InterPro"/>
</dbReference>
<evidence type="ECO:0000256" key="2">
    <source>
        <dbReference type="ARBA" id="ARBA00022741"/>
    </source>
</evidence>
<name>A0A553K4D9_9ACTN</name>
<dbReference type="SMART" id="SM00382">
    <property type="entry name" value="AAA"/>
    <property type="match status" value="1"/>
</dbReference>
<dbReference type="Pfam" id="PF00005">
    <property type="entry name" value="ABC_tran"/>
    <property type="match status" value="1"/>
</dbReference>
<dbReference type="SUPFAM" id="SSF52540">
    <property type="entry name" value="P-loop containing nucleoside triphosphate hydrolases"/>
    <property type="match status" value="1"/>
</dbReference>
<proteinExistence type="predicted"/>
<dbReference type="PANTHER" id="PTHR45772">
    <property type="entry name" value="CONSERVED COMPONENT OF ABC TRANSPORTER FOR NATURAL AMINO ACIDS-RELATED"/>
    <property type="match status" value="1"/>
</dbReference>
<keyword evidence="1" id="KW-0813">Transport</keyword>
<dbReference type="OrthoDB" id="9805514at2"/>
<dbReference type="PROSITE" id="PS50893">
    <property type="entry name" value="ABC_TRANSPORTER_2"/>
    <property type="match status" value="1"/>
</dbReference>